<evidence type="ECO:0000313" key="3">
    <source>
        <dbReference type="Proteomes" id="UP000830542"/>
    </source>
</evidence>
<protein>
    <recommendedName>
        <fullName evidence="5">C2H2-type domain-containing protein</fullName>
    </recommendedName>
</protein>
<dbReference type="Proteomes" id="UP001500962">
    <property type="component" value="Unassembled WGS sequence"/>
</dbReference>
<proteinExistence type="predicted"/>
<evidence type="ECO:0000313" key="1">
    <source>
        <dbReference type="EMBL" id="GAA0451624.1"/>
    </source>
</evidence>
<dbReference type="AlphaFoldDB" id="A0AAV3SD11"/>
<dbReference type="EMBL" id="BAAADN010000005">
    <property type="protein sequence ID" value="GAA0451624.1"/>
    <property type="molecule type" value="Genomic_DNA"/>
</dbReference>
<organism evidence="1 4">
    <name type="scientific">Halococcus dombrowskii</name>
    <dbReference type="NCBI Taxonomy" id="179637"/>
    <lineage>
        <taxon>Archaea</taxon>
        <taxon>Methanobacteriati</taxon>
        <taxon>Methanobacteriota</taxon>
        <taxon>Stenosarchaea group</taxon>
        <taxon>Halobacteria</taxon>
        <taxon>Halobacteriales</taxon>
        <taxon>Halococcaceae</taxon>
        <taxon>Halococcus</taxon>
    </lineage>
</organism>
<reference evidence="1" key="3">
    <citation type="submission" date="2023-12" db="EMBL/GenBank/DDBJ databases">
        <authorList>
            <person name="Sun Q."/>
            <person name="Inoue M."/>
        </authorList>
    </citation>
    <scope>NUCLEOTIDE SEQUENCE</scope>
    <source>
        <strain evidence="1">JCM 12289</strain>
    </source>
</reference>
<geneLocation type="plasmid" evidence="2 3">
    <name>unnamed1</name>
</geneLocation>
<dbReference type="EMBL" id="CP095006">
    <property type="protein sequence ID" value="UOO96599.1"/>
    <property type="molecule type" value="Genomic_DNA"/>
</dbReference>
<evidence type="ECO:0000313" key="2">
    <source>
        <dbReference type="EMBL" id="UOO96599.1"/>
    </source>
</evidence>
<evidence type="ECO:0000313" key="4">
    <source>
        <dbReference type="Proteomes" id="UP001500962"/>
    </source>
</evidence>
<keyword evidence="2" id="KW-0614">Plasmid</keyword>
<evidence type="ECO:0008006" key="5">
    <source>
        <dbReference type="Google" id="ProtNLM"/>
    </source>
</evidence>
<reference evidence="1" key="1">
    <citation type="journal article" date="2014" name="Int. J. Syst. Evol. Microbiol.">
        <title>Complete genome sequence of Corynebacterium casei LMG S-19264T (=DSM 44701T), isolated from a smear-ripened cheese.</title>
        <authorList>
            <consortium name="US DOE Joint Genome Institute (JGI-PGF)"/>
            <person name="Walter F."/>
            <person name="Albersmeier A."/>
            <person name="Kalinowski J."/>
            <person name="Ruckert C."/>
        </authorList>
    </citation>
    <scope>NUCLEOTIDE SEQUENCE</scope>
    <source>
        <strain evidence="1">JCM 12289</strain>
    </source>
</reference>
<dbReference type="KEGG" id="hdo:MUK72_15495"/>
<accession>A0AAV3SD11</accession>
<sequence length="120" mass="13394">MSKHSDFGIQSRWFTIELTICQFRESYWPTAYSGSSSVDLFVPLPGNRTLWTAASSRWLAEQLGIDPLGSEALASIVPDPPHKCKAEGCEFETEDYGAFLTHDEREHAPGANRHADQEGH</sequence>
<gene>
    <name evidence="1" type="ORF">GCM10008985_04090</name>
    <name evidence="2" type="ORF">MUK72_15495</name>
</gene>
<name>A0AAV3SD11_HALDO</name>
<dbReference type="GeneID" id="71763281"/>
<dbReference type="Proteomes" id="UP000830542">
    <property type="component" value="Plasmid unnamed1"/>
</dbReference>
<reference evidence="2" key="2">
    <citation type="submission" date="2022-04" db="EMBL/GenBank/DDBJ databases">
        <title>Sequencing and genomic assembly of Halococcus dombrowskii.</title>
        <authorList>
            <person name="Lim S.W."/>
            <person name="MacLea K.S."/>
        </authorList>
    </citation>
    <scope>NUCLEOTIDE SEQUENCE</scope>
    <source>
        <strain evidence="2">H4</strain>
        <plasmid evidence="2">unnamed1</plasmid>
    </source>
</reference>
<dbReference type="RefSeq" id="WP_244705467.1">
    <property type="nucleotide sequence ID" value="NZ_BAAADN010000005.1"/>
</dbReference>
<keyword evidence="3" id="KW-1185">Reference proteome</keyword>